<name>A0A7X9XU99_9CORY</name>
<proteinExistence type="predicted"/>
<protein>
    <recommendedName>
        <fullName evidence="3">DUF8175 domain-containing protein</fullName>
    </recommendedName>
</protein>
<dbReference type="PROSITE" id="PS51257">
    <property type="entry name" value="PROKAR_LIPOPROTEIN"/>
    <property type="match status" value="1"/>
</dbReference>
<reference evidence="4 5" key="1">
    <citation type="submission" date="2020-04" db="EMBL/GenBank/DDBJ databases">
        <authorList>
            <person name="Hitch T.C.A."/>
            <person name="Wylensek D."/>
            <person name="Clavel T."/>
        </authorList>
    </citation>
    <scope>NUCLEOTIDE SEQUENCE [LARGE SCALE GENOMIC DNA]</scope>
    <source>
        <strain evidence="4 5">BL-383-APC-2I</strain>
    </source>
</reference>
<feature type="domain" description="DUF8175" evidence="3">
    <location>
        <begin position="33"/>
        <end position="183"/>
    </location>
</feature>
<dbReference type="EMBL" id="JABAGA010000006">
    <property type="protein sequence ID" value="NMF09961.1"/>
    <property type="molecule type" value="Genomic_DNA"/>
</dbReference>
<evidence type="ECO:0000256" key="1">
    <source>
        <dbReference type="SAM" id="MobiDB-lite"/>
    </source>
</evidence>
<dbReference type="RefSeq" id="WP_168938170.1">
    <property type="nucleotide sequence ID" value="NZ_JABAGA010000006.1"/>
</dbReference>
<dbReference type="InterPro" id="IPR058488">
    <property type="entry name" value="DUF8175"/>
</dbReference>
<feature type="chain" id="PRO_5038480406" description="DUF8175 domain-containing protein" evidence="2">
    <location>
        <begin position="20"/>
        <end position="200"/>
    </location>
</feature>
<dbReference type="Proteomes" id="UP000589552">
    <property type="component" value="Unassembled WGS sequence"/>
</dbReference>
<evidence type="ECO:0000256" key="2">
    <source>
        <dbReference type="SAM" id="SignalP"/>
    </source>
</evidence>
<comment type="caution">
    <text evidence="4">The sequence shown here is derived from an EMBL/GenBank/DDBJ whole genome shotgun (WGS) entry which is preliminary data.</text>
</comment>
<accession>A0A7X9XU99</accession>
<evidence type="ECO:0000313" key="4">
    <source>
        <dbReference type="EMBL" id="NMF09961.1"/>
    </source>
</evidence>
<evidence type="ECO:0000313" key="5">
    <source>
        <dbReference type="Proteomes" id="UP000589552"/>
    </source>
</evidence>
<evidence type="ECO:0000259" key="3">
    <source>
        <dbReference type="Pfam" id="PF26526"/>
    </source>
</evidence>
<feature type="signal peptide" evidence="2">
    <location>
        <begin position="1"/>
        <end position="19"/>
    </location>
</feature>
<feature type="region of interest" description="Disordered" evidence="1">
    <location>
        <begin position="44"/>
        <end position="73"/>
    </location>
</feature>
<sequence>MKKFAGMAMACLAVGSALVGCGSSDDDGDAVSWDTSAAPVATWDQSMRGIKVPAGDDGPKHTDPVPHGWAPGPQGAVLAAINAQAAMATAGEELWPEVARRMLAPGQGRDQWAQARALMDIQGEVANPPRFVGFRFSEFSEDKAVVLLATQWPDGRRTAYPVQMARPDDWRVVMPVQGSEPDMVELSDEAFAEFTEFGAA</sequence>
<dbReference type="Pfam" id="PF26526">
    <property type="entry name" value="DUF8175"/>
    <property type="match status" value="1"/>
</dbReference>
<gene>
    <name evidence="4" type="ORF">HF852_10205</name>
</gene>
<organism evidence="4 5">
    <name type="scientific">Corynebacterium xerosis</name>
    <dbReference type="NCBI Taxonomy" id="1725"/>
    <lineage>
        <taxon>Bacteria</taxon>
        <taxon>Bacillati</taxon>
        <taxon>Actinomycetota</taxon>
        <taxon>Actinomycetes</taxon>
        <taxon>Mycobacteriales</taxon>
        <taxon>Corynebacteriaceae</taxon>
        <taxon>Corynebacterium</taxon>
    </lineage>
</organism>
<keyword evidence="2" id="KW-0732">Signal</keyword>
<dbReference type="AlphaFoldDB" id="A0A7X9XU99"/>